<keyword evidence="11" id="KW-1185">Reference proteome</keyword>
<organism evidence="10 11">
    <name type="scientific">Caldimonas caldifontis</name>
    <dbReference type="NCBI Taxonomy" id="1452508"/>
    <lineage>
        <taxon>Bacteria</taxon>
        <taxon>Pseudomonadati</taxon>
        <taxon>Pseudomonadota</taxon>
        <taxon>Betaproteobacteria</taxon>
        <taxon>Burkholderiales</taxon>
        <taxon>Sphaerotilaceae</taxon>
        <taxon>Caldimonas</taxon>
    </lineage>
</organism>
<comment type="caution">
    <text evidence="5">Lacks conserved residue(s) required for the propagation of feature annotation.</text>
</comment>
<comment type="subcellular location">
    <subcellularLocation>
        <location evidence="5">Cytoplasm</location>
    </subcellularLocation>
</comment>
<comment type="similarity">
    <text evidence="5">Belongs to the DksA family.</text>
</comment>
<evidence type="ECO:0000256" key="3">
    <source>
        <dbReference type="ARBA" id="ARBA00022771"/>
    </source>
</evidence>
<dbReference type="PANTHER" id="PTHR33823:SF2">
    <property type="entry name" value="RNA POLYMERASE-BINDING TRANSCRIPTION FACTOR DKSA"/>
    <property type="match status" value="1"/>
</dbReference>
<dbReference type="Proteomes" id="UP000238605">
    <property type="component" value="Unassembled WGS sequence"/>
</dbReference>
<dbReference type="InterPro" id="IPR048489">
    <property type="entry name" value="DksA_N"/>
</dbReference>
<feature type="region of interest" description="Disordered" evidence="7">
    <location>
        <begin position="1"/>
        <end position="134"/>
    </location>
</feature>
<evidence type="ECO:0000256" key="1">
    <source>
        <dbReference type="ARBA" id="ARBA00022490"/>
    </source>
</evidence>
<evidence type="ECO:0000313" key="11">
    <source>
        <dbReference type="Proteomes" id="UP000238605"/>
    </source>
</evidence>
<dbReference type="InterPro" id="IPR037187">
    <property type="entry name" value="DnaK_N"/>
</dbReference>
<keyword evidence="3 5" id="KW-0863">Zinc-finger</keyword>
<evidence type="ECO:0000256" key="7">
    <source>
        <dbReference type="SAM" id="MobiDB-lite"/>
    </source>
</evidence>
<dbReference type="Pfam" id="PF21157">
    <property type="entry name" value="DksA_N"/>
    <property type="match status" value="1"/>
</dbReference>
<comment type="function">
    <text evidence="5">Transcription factor that acts by binding directly to the RNA polymerase (RNAP). Required for negative regulation of rRNA expression and positive regulation of several amino acid biosynthesis promoters.</text>
</comment>
<name>A0A2S5SQQ1_9BURK</name>
<dbReference type="InterPro" id="IPR012784">
    <property type="entry name" value="DksA_RNA_pol-bd"/>
</dbReference>
<dbReference type="PROSITE" id="PS01102">
    <property type="entry name" value="ZF_DKSA_1"/>
    <property type="match status" value="1"/>
</dbReference>
<dbReference type="PROSITE" id="PS51128">
    <property type="entry name" value="ZF_DKSA_2"/>
    <property type="match status" value="1"/>
</dbReference>
<dbReference type="EMBL" id="PSNX01000017">
    <property type="protein sequence ID" value="PPE65043.1"/>
    <property type="molecule type" value="Genomic_DNA"/>
</dbReference>
<evidence type="ECO:0000256" key="6">
    <source>
        <dbReference type="PROSITE-ProRule" id="PRU00510"/>
    </source>
</evidence>
<dbReference type="GO" id="GO:0010468">
    <property type="term" value="P:regulation of gene expression"/>
    <property type="evidence" value="ECO:0007669"/>
    <property type="project" value="UniProtKB-UniRule"/>
</dbReference>
<feature type="zinc finger region" description="dksA C4-type" evidence="6">
    <location>
        <begin position="230"/>
        <end position="254"/>
    </location>
</feature>
<dbReference type="AlphaFoldDB" id="A0A2S5SQQ1"/>
<dbReference type="InterPro" id="IPR000962">
    <property type="entry name" value="Znf_DskA_TraR"/>
</dbReference>
<evidence type="ECO:0000259" key="8">
    <source>
        <dbReference type="Pfam" id="PF01258"/>
    </source>
</evidence>
<dbReference type="Gene3D" id="1.20.120.910">
    <property type="entry name" value="DksA, coiled-coil domain"/>
    <property type="match status" value="1"/>
</dbReference>
<dbReference type="GO" id="GO:0008270">
    <property type="term" value="F:zinc ion binding"/>
    <property type="evidence" value="ECO:0007669"/>
    <property type="project" value="UniProtKB-UniRule"/>
</dbReference>
<feature type="domain" description="Zinc finger DksA/TraR C4-type" evidence="8">
    <location>
        <begin position="225"/>
        <end position="259"/>
    </location>
</feature>
<dbReference type="NCBIfam" id="TIGR02420">
    <property type="entry name" value="dksA"/>
    <property type="match status" value="1"/>
</dbReference>
<keyword evidence="4 5" id="KW-0862">Zinc</keyword>
<accession>A0A2S5SQQ1</accession>
<evidence type="ECO:0000256" key="2">
    <source>
        <dbReference type="ARBA" id="ARBA00022723"/>
    </source>
</evidence>
<keyword evidence="1 5" id="KW-0963">Cytoplasm</keyword>
<dbReference type="GO" id="GO:0005737">
    <property type="term" value="C:cytoplasm"/>
    <property type="evidence" value="ECO:0007669"/>
    <property type="project" value="UniProtKB-SubCell"/>
</dbReference>
<dbReference type="SUPFAM" id="SSF57716">
    <property type="entry name" value="Glucocorticoid receptor-like (DNA-binding domain)"/>
    <property type="match status" value="1"/>
</dbReference>
<feature type="domain" description="DnaK suppressor protein DksA N-terminal" evidence="9">
    <location>
        <begin position="152"/>
        <end position="222"/>
    </location>
</feature>
<comment type="subunit">
    <text evidence="5">Interacts directly with the RNA polymerase.</text>
</comment>
<protein>
    <recommendedName>
        <fullName evidence="5">RNA polymerase-binding transcription factor DksA</fullName>
    </recommendedName>
</protein>
<dbReference type="InterPro" id="IPR020458">
    <property type="entry name" value="Znf_DskA_TraR_CS"/>
</dbReference>
<dbReference type="Pfam" id="PF01258">
    <property type="entry name" value="zf-dskA_traR"/>
    <property type="match status" value="1"/>
</dbReference>
<reference evidence="10 11" key="1">
    <citation type="submission" date="2018-02" db="EMBL/GenBank/DDBJ databases">
        <title>Reclassifiation of [Polyangium] brachysporum DSM 7029 as Guopingzhaonella breviflexa gen. nov., sp. nov., a member of the family Comamonadaceae.</title>
        <authorList>
            <person name="Tang B."/>
        </authorList>
    </citation>
    <scope>NUCLEOTIDE SEQUENCE [LARGE SCALE GENOMIC DNA]</scope>
    <source>
        <strain evidence="10 11">BCRC 80649</strain>
    </source>
</reference>
<sequence>MSKTSAQRATPAKTAAKKTAAPARAKAAPAPKPAAKKAPATKTPARTVAPPAAPAKTSSKARPAVPAPAPAPTPAAAAPRPSPAKASFADALAARTSPPATMNKSPAVLDQPRSAPAADPKLANAWKSKAGKDLTDAEVLAMPESEYMSDKQLEFFRHKLLALKEDLLSNAGETTEHLREDTSIVPDPADRATIEEEHALELRTRDRERKLLKKIAQALARIDAGDYGFCDETGEPIGLGRLIARPTATLSLEAQQRRELKQKMFGD</sequence>
<dbReference type="RefSeq" id="WP_104303803.1">
    <property type="nucleotide sequence ID" value="NZ_PSNX01000017.1"/>
</dbReference>
<dbReference type="HAMAP" id="MF_00926">
    <property type="entry name" value="DksA"/>
    <property type="match status" value="1"/>
</dbReference>
<feature type="compositionally biased region" description="Low complexity" evidence="7">
    <location>
        <begin position="8"/>
        <end position="29"/>
    </location>
</feature>
<evidence type="ECO:0000259" key="9">
    <source>
        <dbReference type="Pfam" id="PF21157"/>
    </source>
</evidence>
<dbReference type="PANTHER" id="PTHR33823">
    <property type="entry name" value="RNA POLYMERASE-BINDING TRANSCRIPTION FACTOR DKSA-RELATED"/>
    <property type="match status" value="1"/>
</dbReference>
<feature type="compositionally biased region" description="Low complexity" evidence="7">
    <location>
        <begin position="74"/>
        <end position="89"/>
    </location>
</feature>
<gene>
    <name evidence="5 10" type="primary">dksA</name>
    <name evidence="10" type="ORF">C1704_16315</name>
</gene>
<evidence type="ECO:0000256" key="4">
    <source>
        <dbReference type="ARBA" id="ARBA00022833"/>
    </source>
</evidence>
<comment type="caution">
    <text evidence="10">The sequence shown here is derived from an EMBL/GenBank/DDBJ whole genome shotgun (WGS) entry which is preliminary data.</text>
</comment>
<evidence type="ECO:0000313" key="10">
    <source>
        <dbReference type="EMBL" id="PPE65043.1"/>
    </source>
</evidence>
<evidence type="ECO:0000256" key="5">
    <source>
        <dbReference type="HAMAP-Rule" id="MF_00926"/>
    </source>
</evidence>
<dbReference type="SUPFAM" id="SSF109635">
    <property type="entry name" value="DnaK suppressor protein DksA, alpha-hairpin domain"/>
    <property type="match status" value="1"/>
</dbReference>
<keyword evidence="2 5" id="KW-0479">Metal-binding</keyword>
<feature type="compositionally biased region" description="Low complexity" evidence="7">
    <location>
        <begin position="36"/>
        <end position="64"/>
    </location>
</feature>
<proteinExistence type="inferred from homology"/>
<dbReference type="OrthoDB" id="9803742at2"/>